<evidence type="ECO:0000256" key="1">
    <source>
        <dbReference type="ARBA" id="ARBA00004141"/>
    </source>
</evidence>
<feature type="transmembrane region" description="Helical" evidence="5">
    <location>
        <begin position="374"/>
        <end position="394"/>
    </location>
</feature>
<gene>
    <name evidence="7" type="ORF">N6H18_00405</name>
</gene>
<name>A0ABY6CPK1_9BACT</name>
<dbReference type="InterPro" id="IPR007016">
    <property type="entry name" value="O-antigen_ligase-rel_domated"/>
</dbReference>
<keyword evidence="7" id="KW-0436">Ligase</keyword>
<dbReference type="RefSeq" id="WP_262309871.1">
    <property type="nucleotide sequence ID" value="NZ_CP106679.1"/>
</dbReference>
<evidence type="ECO:0000256" key="3">
    <source>
        <dbReference type="ARBA" id="ARBA00022989"/>
    </source>
</evidence>
<dbReference type="PANTHER" id="PTHR37422">
    <property type="entry name" value="TEICHURONIC ACID BIOSYNTHESIS PROTEIN TUAE"/>
    <property type="match status" value="1"/>
</dbReference>
<comment type="subcellular location">
    <subcellularLocation>
        <location evidence="1">Membrane</location>
        <topology evidence="1">Multi-pass membrane protein</topology>
    </subcellularLocation>
</comment>
<feature type="transmembrane region" description="Helical" evidence="5">
    <location>
        <begin position="215"/>
        <end position="233"/>
    </location>
</feature>
<accession>A0ABY6CPK1</accession>
<keyword evidence="8" id="KW-1185">Reference proteome</keyword>
<dbReference type="Proteomes" id="UP001065174">
    <property type="component" value="Chromosome"/>
</dbReference>
<sequence length="457" mass="51129">MLITLIVVLVVMANFLTSLNLVFGVFILAIMIASMVIGVVITNPLYAVVANLGSTFLLFFTFYRLLGITSIPLGFVLEGLNFLAVLVLVFKRQLKGFTTLFGYLLLLWLLVSFIELFNPFAASRVAWFHAIRQVINNIIPFFVIYSLFMHDRGTIKTLLKFWLFFCLLAALYTFVQEFGGFPPWDYKFVTRSEESISLIYTWGRFRKISFFSGPMENGVILAFNAVLCLGLAFQNNIKPSKKYTLLLLCGLSAWAMIYTGTRTATVMFVAGAAIYIVLSRSKELLVYTCIIAVLLVGYVAKTGGGAALHVMTTAFNPEEDNSMQVRYDNQKVLRGYLSKSPIGFGLGSTGYLGMKYSPNTFLGSFPPDSELVRIVIETGVIGLAIWLVIFYLILSKSLDTLKVKEDDFSDNLNKVIFALLFMFLLGQYPQQILNIGSLKILLGFCMAHVCLMSKSEQ</sequence>
<protein>
    <submittedName>
        <fullName evidence="7">O-antigen ligase family protein</fullName>
    </submittedName>
</protein>
<dbReference type="PANTHER" id="PTHR37422:SF13">
    <property type="entry name" value="LIPOPOLYSACCHARIDE BIOSYNTHESIS PROTEIN PA4999-RELATED"/>
    <property type="match status" value="1"/>
</dbReference>
<proteinExistence type="predicted"/>
<evidence type="ECO:0000256" key="4">
    <source>
        <dbReference type="ARBA" id="ARBA00023136"/>
    </source>
</evidence>
<feature type="transmembrane region" description="Helical" evidence="5">
    <location>
        <begin position="245"/>
        <end position="278"/>
    </location>
</feature>
<reference evidence="7" key="1">
    <citation type="submission" date="2022-09" db="EMBL/GenBank/DDBJ databases">
        <title>Comparative genomics and taxonomic characterization of three novel marine species of genus Reichenbachiella exhibiting antioxidant and polysaccharide degradation activities.</title>
        <authorList>
            <person name="Muhammad N."/>
            <person name="Lee Y.-J."/>
            <person name="Ko J."/>
            <person name="Kim S.-G."/>
        </authorList>
    </citation>
    <scope>NUCLEOTIDE SEQUENCE</scope>
    <source>
        <strain evidence="7">BKB1-1</strain>
    </source>
</reference>
<feature type="transmembrane region" description="Helical" evidence="5">
    <location>
        <begin position="336"/>
        <end position="354"/>
    </location>
</feature>
<feature type="transmembrane region" description="Helical" evidence="5">
    <location>
        <begin position="157"/>
        <end position="175"/>
    </location>
</feature>
<organism evidence="7 8">
    <name type="scientific">Reichenbachiella agarivorans</name>
    <dbReference type="NCBI Taxonomy" id="2979464"/>
    <lineage>
        <taxon>Bacteria</taxon>
        <taxon>Pseudomonadati</taxon>
        <taxon>Bacteroidota</taxon>
        <taxon>Cytophagia</taxon>
        <taxon>Cytophagales</taxon>
        <taxon>Reichenbachiellaceae</taxon>
        <taxon>Reichenbachiella</taxon>
    </lineage>
</organism>
<dbReference type="InterPro" id="IPR051533">
    <property type="entry name" value="WaaL-like"/>
</dbReference>
<feature type="transmembrane region" description="Helical" evidence="5">
    <location>
        <begin position="71"/>
        <end position="90"/>
    </location>
</feature>
<dbReference type="EMBL" id="CP106679">
    <property type="protein sequence ID" value="UXP32436.1"/>
    <property type="molecule type" value="Genomic_DNA"/>
</dbReference>
<dbReference type="GO" id="GO:0016874">
    <property type="term" value="F:ligase activity"/>
    <property type="evidence" value="ECO:0007669"/>
    <property type="project" value="UniProtKB-KW"/>
</dbReference>
<keyword evidence="3 5" id="KW-1133">Transmembrane helix</keyword>
<evidence type="ECO:0000256" key="2">
    <source>
        <dbReference type="ARBA" id="ARBA00022692"/>
    </source>
</evidence>
<feature type="transmembrane region" description="Helical" evidence="5">
    <location>
        <begin position="284"/>
        <end position="300"/>
    </location>
</feature>
<feature type="domain" description="O-antigen ligase-related" evidence="6">
    <location>
        <begin position="248"/>
        <end position="387"/>
    </location>
</feature>
<evidence type="ECO:0000313" key="8">
    <source>
        <dbReference type="Proteomes" id="UP001065174"/>
    </source>
</evidence>
<keyword evidence="4 5" id="KW-0472">Membrane</keyword>
<feature type="transmembrane region" description="Helical" evidence="5">
    <location>
        <begin position="97"/>
        <end position="114"/>
    </location>
</feature>
<dbReference type="Pfam" id="PF04932">
    <property type="entry name" value="Wzy_C"/>
    <property type="match status" value="1"/>
</dbReference>
<evidence type="ECO:0000259" key="6">
    <source>
        <dbReference type="Pfam" id="PF04932"/>
    </source>
</evidence>
<keyword evidence="2 5" id="KW-0812">Transmembrane</keyword>
<evidence type="ECO:0000256" key="5">
    <source>
        <dbReference type="SAM" id="Phobius"/>
    </source>
</evidence>
<evidence type="ECO:0000313" key="7">
    <source>
        <dbReference type="EMBL" id="UXP32436.1"/>
    </source>
</evidence>
<feature type="transmembrane region" description="Helical" evidence="5">
    <location>
        <begin position="415"/>
        <end position="430"/>
    </location>
</feature>
<feature type="transmembrane region" description="Helical" evidence="5">
    <location>
        <begin position="126"/>
        <end position="145"/>
    </location>
</feature>